<comment type="caution">
    <text evidence="1">The sequence shown here is derived from an EMBL/GenBank/DDBJ whole genome shotgun (WGS) entry which is preliminary data.</text>
</comment>
<evidence type="ECO:0000313" key="2">
    <source>
        <dbReference type="Proteomes" id="UP000749311"/>
    </source>
</evidence>
<gene>
    <name evidence="1" type="ORF">FB473_001003</name>
</gene>
<proteinExistence type="predicted"/>
<dbReference type="RefSeq" id="WP_167165371.1">
    <property type="nucleotide sequence ID" value="NZ_BAAAOO010000002.1"/>
</dbReference>
<protein>
    <recommendedName>
        <fullName evidence="3">DUF2505 domain-containing protein</fullName>
    </recommendedName>
</protein>
<dbReference type="Proteomes" id="UP000749311">
    <property type="component" value="Unassembled WGS sequence"/>
</dbReference>
<dbReference type="InterPro" id="IPR019639">
    <property type="entry name" value="DUF2505"/>
</dbReference>
<reference evidence="1 2" key="1">
    <citation type="submission" date="2020-02" db="EMBL/GenBank/DDBJ databases">
        <title>Sequencing the genomes of 1000 actinobacteria strains.</title>
        <authorList>
            <person name="Klenk H.-P."/>
        </authorList>
    </citation>
    <scope>NUCLEOTIDE SEQUENCE [LARGE SCALE GENOMIC DNA]</scope>
    <source>
        <strain evidence="1 2">DSM 19609</strain>
    </source>
</reference>
<evidence type="ECO:0008006" key="3">
    <source>
        <dbReference type="Google" id="ProtNLM"/>
    </source>
</evidence>
<dbReference type="Pfam" id="PF10698">
    <property type="entry name" value="DUF2505"/>
    <property type="match status" value="1"/>
</dbReference>
<organism evidence="1 2">
    <name type="scientific">Brooklawnia cerclae</name>
    <dbReference type="NCBI Taxonomy" id="349934"/>
    <lineage>
        <taxon>Bacteria</taxon>
        <taxon>Bacillati</taxon>
        <taxon>Actinomycetota</taxon>
        <taxon>Actinomycetes</taxon>
        <taxon>Propionibacteriales</taxon>
        <taxon>Propionibacteriaceae</taxon>
        <taxon>Brooklawnia</taxon>
    </lineage>
</organism>
<dbReference type="EMBL" id="JAAMOZ010000001">
    <property type="protein sequence ID" value="NIH56358.1"/>
    <property type="molecule type" value="Genomic_DNA"/>
</dbReference>
<evidence type="ECO:0000313" key="1">
    <source>
        <dbReference type="EMBL" id="NIH56358.1"/>
    </source>
</evidence>
<sequence>MHISIRHSYAADPATVHAMMADEKWLTAVAKETGATTWEVAGSDQVSHVHAEVPAPARAKQFTGPTLSIDLDITWQPVRADGGRDGEVTVKVAGLPAKLAGTANTQAATVAGQPGTTVDYEAEFSINIPLVGGKLEEAAAPYVQRVIDLQQDVGNKYLTGDLV</sequence>
<accession>A0ABX0SD73</accession>
<name>A0ABX0SD73_9ACTN</name>
<keyword evidence="2" id="KW-1185">Reference proteome</keyword>